<dbReference type="GO" id="GO:0004497">
    <property type="term" value="F:monooxygenase activity"/>
    <property type="evidence" value="ECO:0007669"/>
    <property type="project" value="UniProtKB-KW"/>
</dbReference>
<dbReference type="RefSeq" id="WP_284486593.1">
    <property type="nucleotide sequence ID" value="NZ_JASNJE010000023.1"/>
</dbReference>
<dbReference type="Gene3D" id="3.30.70.100">
    <property type="match status" value="1"/>
</dbReference>
<dbReference type="InterPro" id="IPR014910">
    <property type="entry name" value="YdhR"/>
</dbReference>
<dbReference type="PANTHER" id="PTHR39169:SF1">
    <property type="entry name" value="MONOOXYGENASE YDHR-RELATED"/>
    <property type="match status" value="1"/>
</dbReference>
<dbReference type="NCBIfam" id="NF008333">
    <property type="entry name" value="PRK11118.1"/>
    <property type="match status" value="1"/>
</dbReference>
<protein>
    <submittedName>
        <fullName evidence="1">Monooxygenase</fullName>
    </submittedName>
</protein>
<dbReference type="Pfam" id="PF08803">
    <property type="entry name" value="ydhR"/>
    <property type="match status" value="1"/>
</dbReference>
<gene>
    <name evidence="1" type="ORF">QO034_16325</name>
</gene>
<dbReference type="SUPFAM" id="SSF54909">
    <property type="entry name" value="Dimeric alpha+beta barrel"/>
    <property type="match status" value="1"/>
</dbReference>
<dbReference type="InterPro" id="IPR011008">
    <property type="entry name" value="Dimeric_a/b-barrel"/>
</dbReference>
<keyword evidence="1" id="KW-0503">Monooxygenase</keyword>
<comment type="caution">
    <text evidence="1">The sequence shown here is derived from an EMBL/GenBank/DDBJ whole genome shotgun (WGS) entry which is preliminary data.</text>
</comment>
<sequence>MPHILQVDFPYSGPWGQEMAEAMDDLARSIAGEPGLIWKIWTENQAAGEAGGIYLFEDAASAEAYLNMHRARLNGFGVEAVRGKIFAVNDALSRIDRAPL</sequence>
<keyword evidence="1" id="KW-0560">Oxidoreductase</keyword>
<dbReference type="PANTHER" id="PTHR39169">
    <property type="match status" value="1"/>
</dbReference>
<dbReference type="Proteomes" id="UP001227126">
    <property type="component" value="Unassembled WGS sequence"/>
</dbReference>
<evidence type="ECO:0000313" key="1">
    <source>
        <dbReference type="EMBL" id="MDK3074660.1"/>
    </source>
</evidence>
<keyword evidence="2" id="KW-1185">Reference proteome</keyword>
<evidence type="ECO:0000313" key="2">
    <source>
        <dbReference type="Proteomes" id="UP001227126"/>
    </source>
</evidence>
<name>A0ABT7FI39_9RHOB</name>
<proteinExistence type="predicted"/>
<organism evidence="1 2">
    <name type="scientific">Sedimentitalea xiamensis</name>
    <dbReference type="NCBI Taxonomy" id="3050037"/>
    <lineage>
        <taxon>Bacteria</taxon>
        <taxon>Pseudomonadati</taxon>
        <taxon>Pseudomonadota</taxon>
        <taxon>Alphaproteobacteria</taxon>
        <taxon>Rhodobacterales</taxon>
        <taxon>Paracoccaceae</taxon>
        <taxon>Sedimentitalea</taxon>
    </lineage>
</organism>
<dbReference type="EMBL" id="JASNJE010000023">
    <property type="protein sequence ID" value="MDK3074660.1"/>
    <property type="molecule type" value="Genomic_DNA"/>
</dbReference>
<reference evidence="1 2" key="1">
    <citation type="submission" date="2023-05" db="EMBL/GenBank/DDBJ databases">
        <title>Sedimentitalea sp. nov. JM2-8.</title>
        <authorList>
            <person name="Huang J."/>
        </authorList>
    </citation>
    <scope>NUCLEOTIDE SEQUENCE [LARGE SCALE GENOMIC DNA]</scope>
    <source>
        <strain evidence="1 2">JM2-8</strain>
    </source>
</reference>
<accession>A0ABT7FI39</accession>